<proteinExistence type="predicted"/>
<gene>
    <name evidence="1" type="ORF">NUW58_g10326</name>
</gene>
<comment type="caution">
    <text evidence="1">The sequence shown here is derived from an EMBL/GenBank/DDBJ whole genome shotgun (WGS) entry which is preliminary data.</text>
</comment>
<dbReference type="EMBL" id="JAPDGR010004489">
    <property type="protein sequence ID" value="KAJ2967969.1"/>
    <property type="molecule type" value="Genomic_DNA"/>
</dbReference>
<sequence length="242" mass="25901">MAAGDCDTPARAVGSSASAPTAIRRTTSSPPGLQGPSLLSFAQGAASSGVSVTRVRSTQERINEILEVGGQRADSLSLHIRSPRRASIMSVGRMPPSSGHVGEPDERTSFAVAGNTMNYQSTQTTSNLRSRQPPPTSAMDPASQHGGTTQGTEEKKHWVWDSLDGFWSFELENKGSVARDHLAVGMFYVASYSLACMYPGNHGANTEAVRRTHISCLAANIPRIYLDRDSDHPTIPSQHAPR</sequence>
<accession>A0ACC1MMS2</accession>
<organism evidence="1 2">
    <name type="scientific">Xylaria curta</name>
    <dbReference type="NCBI Taxonomy" id="42375"/>
    <lineage>
        <taxon>Eukaryota</taxon>
        <taxon>Fungi</taxon>
        <taxon>Dikarya</taxon>
        <taxon>Ascomycota</taxon>
        <taxon>Pezizomycotina</taxon>
        <taxon>Sordariomycetes</taxon>
        <taxon>Xylariomycetidae</taxon>
        <taxon>Xylariales</taxon>
        <taxon>Xylariaceae</taxon>
        <taxon>Xylaria</taxon>
    </lineage>
</organism>
<evidence type="ECO:0000313" key="1">
    <source>
        <dbReference type="EMBL" id="KAJ2967969.1"/>
    </source>
</evidence>
<keyword evidence="2" id="KW-1185">Reference proteome</keyword>
<dbReference type="Proteomes" id="UP001143856">
    <property type="component" value="Unassembled WGS sequence"/>
</dbReference>
<reference evidence="1" key="1">
    <citation type="submission" date="2022-10" db="EMBL/GenBank/DDBJ databases">
        <title>Genome Sequence of Xylaria curta.</title>
        <authorList>
            <person name="Buettner E."/>
        </authorList>
    </citation>
    <scope>NUCLEOTIDE SEQUENCE</scope>
    <source>
        <strain evidence="1">Babe10</strain>
    </source>
</reference>
<name>A0ACC1MMS2_9PEZI</name>
<protein>
    <submittedName>
        <fullName evidence="1">Uncharacterized protein</fullName>
    </submittedName>
</protein>
<evidence type="ECO:0000313" key="2">
    <source>
        <dbReference type="Proteomes" id="UP001143856"/>
    </source>
</evidence>